<evidence type="ECO:0000313" key="1">
    <source>
        <dbReference type="EMBL" id="OBU03076.1"/>
    </source>
</evidence>
<dbReference type="AlphaFoldDB" id="A0A1B8H1Y9"/>
<reference evidence="2" key="1">
    <citation type="submission" date="2016-06" db="EMBL/GenBank/DDBJ databases">
        <authorList>
            <person name="Butler K."/>
        </authorList>
    </citation>
    <scope>NUCLEOTIDE SEQUENCE [LARGE SCALE GENOMIC DNA]</scope>
    <source>
        <strain evidence="2">GCSL-Mp20</strain>
    </source>
</reference>
<organism evidence="1 2">
    <name type="scientific">Morganella psychrotolerans</name>
    <dbReference type="NCBI Taxonomy" id="368603"/>
    <lineage>
        <taxon>Bacteria</taxon>
        <taxon>Pseudomonadati</taxon>
        <taxon>Pseudomonadota</taxon>
        <taxon>Gammaproteobacteria</taxon>
        <taxon>Enterobacterales</taxon>
        <taxon>Morganellaceae</taxon>
        <taxon>Morganella</taxon>
    </lineage>
</organism>
<gene>
    <name evidence="1" type="ORF">AYY18_10375</name>
</gene>
<keyword evidence="2" id="KW-1185">Reference proteome</keyword>
<dbReference type="EMBL" id="LZEY01000059">
    <property type="protein sequence ID" value="OBU03076.1"/>
    <property type="molecule type" value="Genomic_DNA"/>
</dbReference>
<dbReference type="Proteomes" id="UP000092377">
    <property type="component" value="Unassembled WGS sequence"/>
</dbReference>
<protein>
    <submittedName>
        <fullName evidence="1">Toxin HicA</fullName>
    </submittedName>
</protein>
<comment type="caution">
    <text evidence="1">The sequence shown here is derived from an EMBL/GenBank/DDBJ whole genome shotgun (WGS) entry which is preliminary data.</text>
</comment>
<proteinExistence type="predicted"/>
<evidence type="ECO:0000313" key="2">
    <source>
        <dbReference type="Proteomes" id="UP000092377"/>
    </source>
</evidence>
<accession>A0A1B8H1Y9</accession>
<sequence length="99" mass="11029">MTSTGCLMIKFRMLSARHRKTLIDVLTIPPKSGIRWDDVSSLIGHLGGKIKNGNGSRRKFILMGSVYQTHQPHPGNVMDKGAVSGLREWFETIIGVEHD</sequence>
<name>A0A1B8H1Y9_9GAMM</name>